<sequence length="385" mass="41404">MAQTYLSNLHMERFISEFEQNPTHETMEVMVSALLVYAFDSEAKWAMNYKPDPTGDGSYYFAMQLDGGKKILHAIVKVVSTAEHVSEDWDLPITPLAVAPLPNERCWAILFQGMTMRLYEYHRDQPAGARLLICDFKVDGKKTDTLHIRDNCRQVNSVLFQIPEQHPKPLSGAFLQLQAKALEINAAKGKHVDDESPEVESEGEKAAGEVQLMNGASAGVKPTPLSTVYSAFMPSIIPAPAVNTNTQPNILQSVQYTVQPTVQPVVKPAATAFKPGAPTLKPAASSALKPGAPAFNPAAYATAKIGTLRPIPSLAEKTSTQPKVQPTSKPAVKPAVSPAIKTNTKPKVQAAVTLAPSVDLMTFADLNVGTESKANGRAAPAPSLI</sequence>
<dbReference type="OrthoDB" id="4330758at2759"/>
<keyword evidence="3" id="KW-1185">Reference proteome</keyword>
<evidence type="ECO:0000256" key="1">
    <source>
        <dbReference type="SAM" id="MobiDB-lite"/>
    </source>
</evidence>
<reference evidence="2 3" key="1">
    <citation type="journal article" date="2016" name="Sci. Rep.">
        <title>Penicillium arizonense, a new, genome sequenced fungal species, reveals a high chemical diversity in secreted metabolites.</title>
        <authorList>
            <person name="Grijseels S."/>
            <person name="Nielsen J.C."/>
            <person name="Randelovic M."/>
            <person name="Nielsen J."/>
            <person name="Nielsen K.F."/>
            <person name="Workman M."/>
            <person name="Frisvad J.C."/>
        </authorList>
    </citation>
    <scope>NUCLEOTIDE SEQUENCE [LARGE SCALE GENOMIC DNA]</scope>
    <source>
        <strain evidence="2 3">CBS 141311</strain>
    </source>
</reference>
<feature type="region of interest" description="Disordered" evidence="1">
    <location>
        <begin position="317"/>
        <end position="336"/>
    </location>
</feature>
<dbReference type="EMBL" id="LXJU01000006">
    <property type="protein sequence ID" value="OGE54519.1"/>
    <property type="molecule type" value="Genomic_DNA"/>
</dbReference>
<accession>A0A1F5LNM3</accession>
<comment type="caution">
    <text evidence="2">The sequence shown here is derived from an EMBL/GenBank/DDBJ whole genome shotgun (WGS) entry which is preliminary data.</text>
</comment>
<dbReference type="RefSeq" id="XP_022489954.1">
    <property type="nucleotide sequence ID" value="XM_022630588.1"/>
</dbReference>
<dbReference type="AlphaFoldDB" id="A0A1F5LNM3"/>
<evidence type="ECO:0000313" key="2">
    <source>
        <dbReference type="EMBL" id="OGE54519.1"/>
    </source>
</evidence>
<dbReference type="GeneID" id="34575322"/>
<protein>
    <submittedName>
        <fullName evidence="2">Uncharacterized protein</fullName>
    </submittedName>
</protein>
<proteinExistence type="predicted"/>
<name>A0A1F5LNM3_PENAI</name>
<gene>
    <name evidence="2" type="ORF">PENARI_c006G10513</name>
</gene>
<dbReference type="Proteomes" id="UP000177622">
    <property type="component" value="Unassembled WGS sequence"/>
</dbReference>
<feature type="compositionally biased region" description="Polar residues" evidence="1">
    <location>
        <begin position="317"/>
        <end position="328"/>
    </location>
</feature>
<organism evidence="2 3">
    <name type="scientific">Penicillium arizonense</name>
    <dbReference type="NCBI Taxonomy" id="1835702"/>
    <lineage>
        <taxon>Eukaryota</taxon>
        <taxon>Fungi</taxon>
        <taxon>Dikarya</taxon>
        <taxon>Ascomycota</taxon>
        <taxon>Pezizomycotina</taxon>
        <taxon>Eurotiomycetes</taxon>
        <taxon>Eurotiomycetidae</taxon>
        <taxon>Eurotiales</taxon>
        <taxon>Aspergillaceae</taxon>
        <taxon>Penicillium</taxon>
    </lineage>
</organism>
<evidence type="ECO:0000313" key="3">
    <source>
        <dbReference type="Proteomes" id="UP000177622"/>
    </source>
</evidence>